<dbReference type="AlphaFoldDB" id="G9ZTR6"/>
<comment type="caution">
    <text evidence="2">The sequence shown here is derived from an EMBL/GenBank/DDBJ whole genome shotgun (WGS) entry which is preliminary data.</text>
</comment>
<feature type="transmembrane region" description="Helical" evidence="1">
    <location>
        <begin position="14"/>
        <end position="41"/>
    </location>
</feature>
<keyword evidence="1" id="KW-0812">Transmembrane</keyword>
<reference evidence="2 3" key="1">
    <citation type="submission" date="2011-09" db="EMBL/GenBank/DDBJ databases">
        <authorList>
            <person name="Weinstock G."/>
            <person name="Sodergren E."/>
            <person name="Clifton S."/>
            <person name="Fulton L."/>
            <person name="Fulton B."/>
            <person name="Courtney L."/>
            <person name="Fronick C."/>
            <person name="Harrison M."/>
            <person name="Strong C."/>
            <person name="Farmer C."/>
            <person name="Delahaunty K."/>
            <person name="Markovic C."/>
            <person name="Hall O."/>
            <person name="Minx P."/>
            <person name="Tomlinson C."/>
            <person name="Mitreva M."/>
            <person name="Hou S."/>
            <person name="Chen J."/>
            <person name="Wollam A."/>
            <person name="Pepin K.H."/>
            <person name="Johnson M."/>
            <person name="Bhonagiri V."/>
            <person name="Zhang X."/>
            <person name="Suruliraj S."/>
            <person name="Warren W."/>
            <person name="Chinwalla A."/>
            <person name="Mardis E.R."/>
            <person name="Wilson R.K."/>
        </authorList>
    </citation>
    <scope>NUCLEOTIDE SEQUENCE [LARGE SCALE GENOMIC DNA]</scope>
    <source>
        <strain evidence="2 3">F0439</strain>
    </source>
</reference>
<evidence type="ECO:0000313" key="2">
    <source>
        <dbReference type="EMBL" id="EHL95179.1"/>
    </source>
</evidence>
<dbReference type="Proteomes" id="UP000004625">
    <property type="component" value="Unassembled WGS sequence"/>
</dbReference>
<accession>G9ZTR6</accession>
<protein>
    <submittedName>
        <fullName evidence="2">Uncharacterized protein</fullName>
    </submittedName>
</protein>
<sequence>MTHLGLESDLLTHLIATVLTAALVGWVIRAIGIVIIGILLYKELKRHRI</sequence>
<keyword evidence="3" id="KW-1185">Reference proteome</keyword>
<dbReference type="STRING" id="797515.HMPREF9103_03151"/>
<name>G9ZTR6_9LACO</name>
<evidence type="ECO:0000313" key="3">
    <source>
        <dbReference type="Proteomes" id="UP000004625"/>
    </source>
</evidence>
<keyword evidence="1" id="KW-0472">Membrane</keyword>
<proteinExistence type="predicted"/>
<gene>
    <name evidence="2" type="ORF">HMPREF9103_03151</name>
</gene>
<dbReference type="HOGENOM" id="CLU_3137078_0_0_9"/>
<evidence type="ECO:0000256" key="1">
    <source>
        <dbReference type="SAM" id="Phobius"/>
    </source>
</evidence>
<keyword evidence="1" id="KW-1133">Transmembrane helix</keyword>
<dbReference type="EMBL" id="AGEY01000211">
    <property type="protein sequence ID" value="EHL95179.1"/>
    <property type="molecule type" value="Genomic_DNA"/>
</dbReference>
<dbReference type="RefSeq" id="WP_008215447.1">
    <property type="nucleotide sequence ID" value="NZ_JH415063.1"/>
</dbReference>
<organism evidence="2 3">
    <name type="scientific">Lentilactobacillus parafarraginis F0439</name>
    <dbReference type="NCBI Taxonomy" id="797515"/>
    <lineage>
        <taxon>Bacteria</taxon>
        <taxon>Bacillati</taxon>
        <taxon>Bacillota</taxon>
        <taxon>Bacilli</taxon>
        <taxon>Lactobacillales</taxon>
        <taxon>Lactobacillaceae</taxon>
        <taxon>Lentilactobacillus</taxon>
    </lineage>
</organism>